<dbReference type="Pfam" id="PF13378">
    <property type="entry name" value="MR_MLE_C"/>
    <property type="match status" value="1"/>
</dbReference>
<dbReference type="InterPro" id="IPR034593">
    <property type="entry name" value="DgoD-like"/>
</dbReference>
<evidence type="ECO:0000256" key="1">
    <source>
        <dbReference type="ARBA" id="ARBA00001426"/>
    </source>
</evidence>
<evidence type="ECO:0000313" key="5">
    <source>
        <dbReference type="EMBL" id="MXU64885.1"/>
    </source>
</evidence>
<sequence>MADTRIADIRITPIAFYDPPLLNNAGCHQPFALRSIIEVETEDGVIGLGESYGNSMTIDGVRAVAEACRGLDVTDLNGLWARINATLTDQVDGYNTGAGRLVLRVGGAIEVAMWDAFGKATGRRVVDLLGGQVRDAVPFSAYLFYKFGQHQHESGPDVWGEVLTPEQLVDEARRMVDLHGFKALKLKAGVLEPEAEIAGLRALRDAFPDAPLRIDPNGGWTVETTLKLLPQLDGLVEYLEDPTVGLEGNARVQAATDTPLATNMYVVHPSHLPPNMAQDAFRVILSDHHYWGGLQASRELARVCEIWGLGLSMHSNSHLGISLAAMAHLAAATPNLTYDCDSHSPWQTDEVIEGGKLPFRGGKVTLPEGPGLGVTLDRSELARLHQNYLDCGFTERDDATEMKKYQPDWEFARPKF</sequence>
<comment type="caution">
    <text evidence="5">The sequence shown here is derived from an EMBL/GenBank/DDBJ whole genome shotgun (WGS) entry which is preliminary data.</text>
</comment>
<evidence type="ECO:0000259" key="4">
    <source>
        <dbReference type="SMART" id="SM00922"/>
    </source>
</evidence>
<reference evidence="5 6" key="1">
    <citation type="submission" date="2019-12" db="EMBL/GenBank/DDBJ databases">
        <title>Strain KN286 was isolated from seawater, which was collected from Caroline Seamount in the tropical western Pacific.</title>
        <authorList>
            <person name="Wang Q."/>
        </authorList>
    </citation>
    <scope>NUCLEOTIDE SEQUENCE [LARGE SCALE GENOMIC DNA]</scope>
    <source>
        <strain evidence="5 6">KN286</strain>
    </source>
</reference>
<protein>
    <recommendedName>
        <fullName evidence="3">glucarate dehydratase</fullName>
        <ecNumber evidence="3">4.2.1.40</ecNumber>
    </recommendedName>
</protein>
<dbReference type="SUPFAM" id="SSF54826">
    <property type="entry name" value="Enolase N-terminal domain-like"/>
    <property type="match status" value="1"/>
</dbReference>
<dbReference type="Gene3D" id="3.20.20.120">
    <property type="entry name" value="Enolase-like C-terminal domain"/>
    <property type="match status" value="1"/>
</dbReference>
<dbReference type="SUPFAM" id="SSF51604">
    <property type="entry name" value="Enolase C-terminal domain-like"/>
    <property type="match status" value="1"/>
</dbReference>
<dbReference type="PANTHER" id="PTHR48080">
    <property type="entry name" value="D-GALACTONATE DEHYDRATASE-RELATED"/>
    <property type="match status" value="1"/>
</dbReference>
<dbReference type="InterPro" id="IPR029017">
    <property type="entry name" value="Enolase-like_N"/>
</dbReference>
<comment type="pathway">
    <text evidence="2">Carbohydrate acid metabolism; D-glucarate degradation; 2,5-dioxopentanoate from D-glucarate: step 1/2.</text>
</comment>
<evidence type="ECO:0000313" key="6">
    <source>
        <dbReference type="Proteomes" id="UP000436016"/>
    </source>
</evidence>
<dbReference type="Gene3D" id="3.30.390.10">
    <property type="entry name" value="Enolase-like, N-terminal domain"/>
    <property type="match status" value="1"/>
</dbReference>
<comment type="catalytic activity">
    <reaction evidence="1">
        <text>D-glucarate = 5-dehydro-4-deoxy-D-glucarate + H2O</text>
        <dbReference type="Rhea" id="RHEA:14573"/>
        <dbReference type="ChEBI" id="CHEBI:15377"/>
        <dbReference type="ChEBI" id="CHEBI:30612"/>
        <dbReference type="ChEBI" id="CHEBI:42819"/>
        <dbReference type="EC" id="4.2.1.40"/>
    </reaction>
</comment>
<dbReference type="InterPro" id="IPR036849">
    <property type="entry name" value="Enolase-like_C_sf"/>
</dbReference>
<dbReference type="EC" id="4.2.1.40" evidence="3"/>
<dbReference type="InterPro" id="IPR029065">
    <property type="entry name" value="Enolase_C-like"/>
</dbReference>
<dbReference type="Pfam" id="PF02746">
    <property type="entry name" value="MR_MLE_N"/>
    <property type="match status" value="1"/>
</dbReference>
<organism evidence="5 6">
    <name type="scientific">Oceanomicrobium pacificus</name>
    <dbReference type="NCBI Taxonomy" id="2692916"/>
    <lineage>
        <taxon>Bacteria</taxon>
        <taxon>Pseudomonadati</taxon>
        <taxon>Pseudomonadota</taxon>
        <taxon>Alphaproteobacteria</taxon>
        <taxon>Rhodobacterales</taxon>
        <taxon>Paracoccaceae</taxon>
        <taxon>Oceanomicrobium</taxon>
    </lineage>
</organism>
<dbReference type="SMART" id="SM00922">
    <property type="entry name" value="MR_MLE"/>
    <property type="match status" value="1"/>
</dbReference>
<keyword evidence="6" id="KW-1185">Reference proteome</keyword>
<dbReference type="InterPro" id="IPR013342">
    <property type="entry name" value="Mandelate_racemase_C"/>
</dbReference>
<dbReference type="Proteomes" id="UP000436016">
    <property type="component" value="Unassembled WGS sequence"/>
</dbReference>
<dbReference type="AlphaFoldDB" id="A0A6B0TSU6"/>
<proteinExistence type="predicted"/>
<name>A0A6B0TSU6_9RHOB</name>
<accession>A0A6B0TSU6</accession>
<evidence type="ECO:0000256" key="2">
    <source>
        <dbReference type="ARBA" id="ARBA00005183"/>
    </source>
</evidence>
<dbReference type="PANTHER" id="PTHR48080:SF4">
    <property type="entry name" value="GLUCARATE DEHYDRATASE"/>
    <property type="match status" value="1"/>
</dbReference>
<dbReference type="GO" id="GO:0008872">
    <property type="term" value="F:glucarate dehydratase activity"/>
    <property type="evidence" value="ECO:0007669"/>
    <property type="project" value="UniProtKB-EC"/>
</dbReference>
<dbReference type="SFLD" id="SFLDS00001">
    <property type="entry name" value="Enolase"/>
    <property type="match status" value="1"/>
</dbReference>
<feature type="domain" description="Mandelate racemase/muconate lactonizing enzyme C-terminal" evidence="4">
    <location>
        <begin position="165"/>
        <end position="259"/>
    </location>
</feature>
<dbReference type="RefSeq" id="WP_160852668.1">
    <property type="nucleotide sequence ID" value="NZ_WUWG01000001.1"/>
</dbReference>
<dbReference type="SFLD" id="SFLDG00055">
    <property type="entry name" value="glucarate_dehydratase"/>
    <property type="match status" value="1"/>
</dbReference>
<dbReference type="EMBL" id="WUWG01000001">
    <property type="protein sequence ID" value="MXU64885.1"/>
    <property type="molecule type" value="Genomic_DNA"/>
</dbReference>
<dbReference type="InterPro" id="IPR013341">
    <property type="entry name" value="Mandelate_racemase_N_dom"/>
</dbReference>
<evidence type="ECO:0000256" key="3">
    <source>
        <dbReference type="ARBA" id="ARBA00011973"/>
    </source>
</evidence>
<gene>
    <name evidence="5" type="ORF">GSH16_05470</name>
</gene>